<feature type="compositionally biased region" description="Basic and acidic residues" evidence="3">
    <location>
        <begin position="20"/>
        <end position="33"/>
    </location>
</feature>
<dbReference type="AlphaFoldDB" id="A0A9Q3DTF1"/>
<dbReference type="Proteomes" id="UP000765509">
    <property type="component" value="Unassembled WGS sequence"/>
</dbReference>
<evidence type="ECO:0000259" key="4">
    <source>
        <dbReference type="PROSITE" id="PS50158"/>
    </source>
</evidence>
<accession>A0A9Q3DTF1</accession>
<dbReference type="EMBL" id="AVOT02020638">
    <property type="protein sequence ID" value="MBW0508949.1"/>
    <property type="molecule type" value="Genomic_DNA"/>
</dbReference>
<reference evidence="5" key="1">
    <citation type="submission" date="2021-03" db="EMBL/GenBank/DDBJ databases">
        <title>Draft genome sequence of rust myrtle Austropuccinia psidii MF-1, a brazilian biotype.</title>
        <authorList>
            <person name="Quecine M.C."/>
            <person name="Pachon D.M.R."/>
            <person name="Bonatelli M.L."/>
            <person name="Correr F.H."/>
            <person name="Franceschini L.M."/>
            <person name="Leite T.F."/>
            <person name="Margarido G.R.A."/>
            <person name="Almeida C.A."/>
            <person name="Ferrarezi J.A."/>
            <person name="Labate C.A."/>
        </authorList>
    </citation>
    <scope>NUCLEOTIDE SEQUENCE</scope>
    <source>
        <strain evidence="5">MF-1</strain>
    </source>
</reference>
<dbReference type="InterPro" id="IPR001878">
    <property type="entry name" value="Znf_CCHC"/>
</dbReference>
<feature type="compositionally biased region" description="Acidic residues" evidence="3">
    <location>
        <begin position="481"/>
        <end position="494"/>
    </location>
</feature>
<keyword evidence="1" id="KW-0507">mRNA processing</keyword>
<keyword evidence="2" id="KW-0862">Zinc</keyword>
<dbReference type="GO" id="GO:0008270">
    <property type="term" value="F:zinc ion binding"/>
    <property type="evidence" value="ECO:0007669"/>
    <property type="project" value="UniProtKB-KW"/>
</dbReference>
<dbReference type="GO" id="GO:0006397">
    <property type="term" value="P:mRNA processing"/>
    <property type="evidence" value="ECO:0007669"/>
    <property type="project" value="UniProtKB-KW"/>
</dbReference>
<comment type="caution">
    <text evidence="5">The sequence shown here is derived from an EMBL/GenBank/DDBJ whole genome shotgun (WGS) entry which is preliminary data.</text>
</comment>
<gene>
    <name evidence="5" type="ORF">O181_048664</name>
</gene>
<dbReference type="InterPro" id="IPR036875">
    <property type="entry name" value="Znf_CCHC_sf"/>
</dbReference>
<evidence type="ECO:0000313" key="5">
    <source>
        <dbReference type="EMBL" id="MBW0508949.1"/>
    </source>
</evidence>
<feature type="compositionally biased region" description="Polar residues" evidence="3">
    <location>
        <begin position="81"/>
        <end position="102"/>
    </location>
</feature>
<dbReference type="SUPFAM" id="SSF57756">
    <property type="entry name" value="Retrovirus zinc finger-like domains"/>
    <property type="match status" value="1"/>
</dbReference>
<evidence type="ECO:0000256" key="2">
    <source>
        <dbReference type="PROSITE-ProRule" id="PRU00047"/>
    </source>
</evidence>
<keyword evidence="6" id="KW-1185">Reference proteome</keyword>
<evidence type="ECO:0000256" key="3">
    <source>
        <dbReference type="SAM" id="MobiDB-lite"/>
    </source>
</evidence>
<feature type="domain" description="CCHC-type" evidence="4">
    <location>
        <begin position="454"/>
        <end position="469"/>
    </location>
</feature>
<keyword evidence="2" id="KW-0479">Metal-binding</keyword>
<sequence>MENAQQEVQPGISLGRTWRKLPEALSQRDRLQRPYDNPQRLQPHQEVQTPGGEGKQDKGESSHFPSYRRTTDPDREYSDSFRLTRSRPNQLSSGFTPFRNQQISGQESPFFTLPGGFQEKTMTQGQKQNPFSPKAERVRPNYPETVGIGERSTQEPEVVVNHSRISIPLNRSITPTQIENNAVSPESSLHSDALWLQMSQYAEQTQKPFAELEASHERTKKLTASMDKIVKTLQEGHAQLSKASEETNKTLKIVFEEQHNSSRDRDCLDQDRNKFSNVYHNMKPQPQGHVMDNPYNPDDINPDGMLVNKERSPSKYQDGDNMSYFVKEALKQLPEASSWPKFSGTGEYDHTELIDYIDGLFIDVPSIPDYWITARLNTAFKGHASIWYTEMKEINGRRNWPWWKSQIIQKYNNGTWIWKKTISSSFKEKQPFRVEFKEKPKEKVVEVAKKKNYCQHCGSTDHYSNNCPKAKKNVYAIEKVPEEESPTEDSDSDSMGDAIREQSDDDQDPREEFLVE</sequence>
<name>A0A9Q3DTF1_9BASI</name>
<keyword evidence="2" id="KW-0863">Zinc-finger</keyword>
<dbReference type="GO" id="GO:0003676">
    <property type="term" value="F:nucleic acid binding"/>
    <property type="evidence" value="ECO:0007669"/>
    <property type="project" value="InterPro"/>
</dbReference>
<feature type="compositionally biased region" description="Polar residues" evidence="3">
    <location>
        <begin position="39"/>
        <end position="48"/>
    </location>
</feature>
<evidence type="ECO:0000256" key="1">
    <source>
        <dbReference type="ARBA" id="ARBA00022664"/>
    </source>
</evidence>
<feature type="region of interest" description="Disordered" evidence="3">
    <location>
        <begin position="1"/>
        <end position="102"/>
    </location>
</feature>
<protein>
    <recommendedName>
        <fullName evidence="4">CCHC-type domain-containing protein</fullName>
    </recommendedName>
</protein>
<proteinExistence type="predicted"/>
<dbReference type="PROSITE" id="PS50158">
    <property type="entry name" value="ZF_CCHC"/>
    <property type="match status" value="1"/>
</dbReference>
<feature type="compositionally biased region" description="Basic and acidic residues" evidence="3">
    <location>
        <begin position="69"/>
        <end position="79"/>
    </location>
</feature>
<evidence type="ECO:0000313" key="6">
    <source>
        <dbReference type="Proteomes" id="UP000765509"/>
    </source>
</evidence>
<organism evidence="5 6">
    <name type="scientific">Austropuccinia psidii MF-1</name>
    <dbReference type="NCBI Taxonomy" id="1389203"/>
    <lineage>
        <taxon>Eukaryota</taxon>
        <taxon>Fungi</taxon>
        <taxon>Dikarya</taxon>
        <taxon>Basidiomycota</taxon>
        <taxon>Pucciniomycotina</taxon>
        <taxon>Pucciniomycetes</taxon>
        <taxon>Pucciniales</taxon>
        <taxon>Sphaerophragmiaceae</taxon>
        <taxon>Austropuccinia</taxon>
    </lineage>
</organism>
<feature type="region of interest" description="Disordered" evidence="3">
    <location>
        <begin position="477"/>
        <end position="516"/>
    </location>
</feature>